<keyword evidence="9" id="KW-1185">Reference proteome</keyword>
<keyword evidence="4" id="KW-0804">Transcription</keyword>
<dbReference type="Gene3D" id="4.10.280.10">
    <property type="entry name" value="Helix-loop-helix DNA-binding domain"/>
    <property type="match status" value="1"/>
</dbReference>
<dbReference type="OrthoDB" id="5778525at2759"/>
<evidence type="ECO:0000256" key="3">
    <source>
        <dbReference type="ARBA" id="ARBA00023125"/>
    </source>
</evidence>
<evidence type="ECO:0000313" key="8">
    <source>
        <dbReference type="EMBL" id="KAA8904543.1"/>
    </source>
</evidence>
<dbReference type="InterPro" id="IPR036638">
    <property type="entry name" value="HLH_DNA-bd_sf"/>
</dbReference>
<dbReference type="AlphaFoldDB" id="A0A5J5EUI4"/>
<evidence type="ECO:0000256" key="2">
    <source>
        <dbReference type="ARBA" id="ARBA00023015"/>
    </source>
</evidence>
<dbReference type="EMBL" id="VXIS01000107">
    <property type="protein sequence ID" value="KAA8904543.1"/>
    <property type="molecule type" value="Genomic_DNA"/>
</dbReference>
<feature type="region of interest" description="Disordered" evidence="6">
    <location>
        <begin position="1"/>
        <end position="21"/>
    </location>
</feature>
<dbReference type="PANTHER" id="PTHR15741">
    <property type="entry name" value="BASIC HELIX-LOOP-HELIX ZIP TRANSCRIPTION FACTOR"/>
    <property type="match status" value="1"/>
</dbReference>
<keyword evidence="2" id="KW-0805">Transcription regulation</keyword>
<name>A0A5J5EUI4_9PEZI</name>
<sequence length="86" mass="9945">MSAERPRLSEQEKKNNHIASEQKRRMAIREGFDRLTEIVPGLEGQGRSESVVLRKSVDHMREVLQERQELIERIQALGGEIPPELQ</sequence>
<reference evidence="8 9" key="1">
    <citation type="submission" date="2019-09" db="EMBL/GenBank/DDBJ databases">
        <title>Draft genome of the ectomycorrhizal ascomycete Sphaerosporella brunnea.</title>
        <authorList>
            <consortium name="DOE Joint Genome Institute"/>
            <person name="Benucci G.M."/>
            <person name="Marozzi G."/>
            <person name="Antonielli L."/>
            <person name="Sanchez S."/>
            <person name="Marco P."/>
            <person name="Wang X."/>
            <person name="Falini L.B."/>
            <person name="Barry K."/>
            <person name="Haridas S."/>
            <person name="Lipzen A."/>
            <person name="Labutti K."/>
            <person name="Grigoriev I.V."/>
            <person name="Murat C."/>
            <person name="Martin F."/>
            <person name="Albertini E."/>
            <person name="Donnini D."/>
            <person name="Bonito G."/>
        </authorList>
    </citation>
    <scope>NUCLEOTIDE SEQUENCE [LARGE SCALE GENOMIC DNA]</scope>
    <source>
        <strain evidence="8 9">Sb_GMNB300</strain>
    </source>
</reference>
<keyword evidence="3" id="KW-0238">DNA-binding</keyword>
<protein>
    <recommendedName>
        <fullName evidence="7">BHLH domain-containing protein</fullName>
    </recommendedName>
</protein>
<dbReference type="InterPro" id="IPR052207">
    <property type="entry name" value="Max-like/E-box_TFs"/>
</dbReference>
<dbReference type="SMART" id="SM00353">
    <property type="entry name" value="HLH"/>
    <property type="match status" value="1"/>
</dbReference>
<dbReference type="InterPro" id="IPR011598">
    <property type="entry name" value="bHLH_dom"/>
</dbReference>
<comment type="caution">
    <text evidence="8">The sequence shown here is derived from an EMBL/GenBank/DDBJ whole genome shotgun (WGS) entry which is preliminary data.</text>
</comment>
<evidence type="ECO:0000256" key="6">
    <source>
        <dbReference type="SAM" id="MobiDB-lite"/>
    </source>
</evidence>
<evidence type="ECO:0000256" key="5">
    <source>
        <dbReference type="ARBA" id="ARBA00023242"/>
    </source>
</evidence>
<dbReference type="GO" id="GO:0046983">
    <property type="term" value="F:protein dimerization activity"/>
    <property type="evidence" value="ECO:0007669"/>
    <property type="project" value="InterPro"/>
</dbReference>
<gene>
    <name evidence="8" type="ORF">FN846DRAFT_779564</name>
</gene>
<feature type="domain" description="BHLH" evidence="7">
    <location>
        <begin position="12"/>
        <end position="63"/>
    </location>
</feature>
<evidence type="ECO:0000256" key="1">
    <source>
        <dbReference type="ARBA" id="ARBA00004123"/>
    </source>
</evidence>
<evidence type="ECO:0000256" key="4">
    <source>
        <dbReference type="ARBA" id="ARBA00023163"/>
    </source>
</evidence>
<dbReference type="Proteomes" id="UP000326924">
    <property type="component" value="Unassembled WGS sequence"/>
</dbReference>
<dbReference type="GO" id="GO:0000981">
    <property type="term" value="F:DNA-binding transcription factor activity, RNA polymerase II-specific"/>
    <property type="evidence" value="ECO:0007669"/>
    <property type="project" value="TreeGrafter"/>
</dbReference>
<accession>A0A5J5EUI4</accession>
<evidence type="ECO:0000313" key="9">
    <source>
        <dbReference type="Proteomes" id="UP000326924"/>
    </source>
</evidence>
<dbReference type="SUPFAM" id="SSF47459">
    <property type="entry name" value="HLH, helix-loop-helix DNA-binding domain"/>
    <property type="match status" value="1"/>
</dbReference>
<dbReference type="GO" id="GO:0000978">
    <property type="term" value="F:RNA polymerase II cis-regulatory region sequence-specific DNA binding"/>
    <property type="evidence" value="ECO:0007669"/>
    <property type="project" value="TreeGrafter"/>
</dbReference>
<evidence type="ECO:0000259" key="7">
    <source>
        <dbReference type="PROSITE" id="PS50888"/>
    </source>
</evidence>
<dbReference type="GO" id="GO:0005634">
    <property type="term" value="C:nucleus"/>
    <property type="evidence" value="ECO:0007669"/>
    <property type="project" value="UniProtKB-SubCell"/>
</dbReference>
<dbReference type="InParanoid" id="A0A5J5EUI4"/>
<dbReference type="PROSITE" id="PS50888">
    <property type="entry name" value="BHLH"/>
    <property type="match status" value="1"/>
</dbReference>
<organism evidence="8 9">
    <name type="scientific">Sphaerosporella brunnea</name>
    <dbReference type="NCBI Taxonomy" id="1250544"/>
    <lineage>
        <taxon>Eukaryota</taxon>
        <taxon>Fungi</taxon>
        <taxon>Dikarya</taxon>
        <taxon>Ascomycota</taxon>
        <taxon>Pezizomycotina</taxon>
        <taxon>Pezizomycetes</taxon>
        <taxon>Pezizales</taxon>
        <taxon>Pyronemataceae</taxon>
        <taxon>Sphaerosporella</taxon>
    </lineage>
</organism>
<proteinExistence type="predicted"/>
<dbReference type="PANTHER" id="PTHR15741:SF39">
    <property type="entry name" value="BHLH TRANSCRIPTION FACTOR (EUROFUNG)"/>
    <property type="match status" value="1"/>
</dbReference>
<keyword evidence="5" id="KW-0539">Nucleus</keyword>
<dbReference type="Pfam" id="PF00010">
    <property type="entry name" value="HLH"/>
    <property type="match status" value="1"/>
</dbReference>
<comment type="subcellular location">
    <subcellularLocation>
        <location evidence="1">Nucleus</location>
    </subcellularLocation>
</comment>